<feature type="active site" evidence="10">
    <location>
        <position position="425"/>
    </location>
</feature>
<evidence type="ECO:0000256" key="4">
    <source>
        <dbReference type="ARBA" id="ARBA00022670"/>
    </source>
</evidence>
<dbReference type="GO" id="GO:0005739">
    <property type="term" value="C:mitochondrion"/>
    <property type="evidence" value="ECO:0007669"/>
    <property type="project" value="UniProtKB-SubCell"/>
</dbReference>
<gene>
    <name evidence="11" type="ORF">EHS24_000284</name>
</gene>
<feature type="active site" evidence="10">
    <location>
        <position position="100"/>
    </location>
</feature>
<dbReference type="CDD" id="cd00585">
    <property type="entry name" value="Peptidase_C1B"/>
    <property type="match status" value="1"/>
</dbReference>
<proteinExistence type="inferred from homology"/>
<evidence type="ECO:0000313" key="11">
    <source>
        <dbReference type="EMBL" id="RSH87768.1"/>
    </source>
</evidence>
<dbReference type="GeneID" id="39584827"/>
<dbReference type="GO" id="GO:0070005">
    <property type="term" value="F:cysteine-type aminopeptidase activity"/>
    <property type="evidence" value="ECO:0007669"/>
    <property type="project" value="InterPro"/>
</dbReference>
<dbReference type="InterPro" id="IPR000169">
    <property type="entry name" value="Pept_cys_AS"/>
</dbReference>
<dbReference type="GO" id="GO:0009636">
    <property type="term" value="P:response to toxic substance"/>
    <property type="evidence" value="ECO:0007669"/>
    <property type="project" value="TreeGrafter"/>
</dbReference>
<dbReference type="InterPro" id="IPR038765">
    <property type="entry name" value="Papain-like_cys_pep_sf"/>
</dbReference>
<evidence type="ECO:0000256" key="9">
    <source>
        <dbReference type="PIRNR" id="PIRNR005700"/>
    </source>
</evidence>
<comment type="function">
    <text evidence="9">Has aminopeptidase activity, shortening substrate peptides sequentially by 1 amino acid. Has bleomycin hydrolase activity, which can protect the cell from the toxic effects of bleomycin. Has homocysteine-thiolactonase activity, protecting the cell against homocysteine toxicity.</text>
</comment>
<evidence type="ECO:0000256" key="2">
    <source>
        <dbReference type="ARBA" id="ARBA00012465"/>
    </source>
</evidence>
<dbReference type="OrthoDB" id="2666448at2759"/>
<comment type="subcellular location">
    <subcellularLocation>
        <location evidence="9">Mitochondrion</location>
    </subcellularLocation>
    <subcellularLocation>
        <location evidence="9">Cytoplasm</location>
    </subcellularLocation>
</comment>
<comment type="subunit">
    <text evidence="8">Homohexamer. Binds to nucleic acids. Binds single-stranded DNA and RNA with higher affinity than double-stranded DNA.</text>
</comment>
<dbReference type="GO" id="GO:0006508">
    <property type="term" value="P:proteolysis"/>
    <property type="evidence" value="ECO:0007669"/>
    <property type="project" value="UniProtKB-KW"/>
</dbReference>
<dbReference type="EC" id="3.4.22.40" evidence="2 9"/>
<keyword evidence="6 9" id="KW-0788">Thiol protease</keyword>
<comment type="similarity">
    <text evidence="9">Belongs to the peptidase C1 family.</text>
</comment>
<keyword evidence="12" id="KW-1185">Reference proteome</keyword>
<keyword evidence="4 9" id="KW-0645">Protease</keyword>
<keyword evidence="9" id="KW-0496">Mitochondrion</keyword>
<feature type="active site" evidence="10">
    <location>
        <position position="402"/>
    </location>
</feature>
<dbReference type="GO" id="GO:0004197">
    <property type="term" value="F:cysteine-type endopeptidase activity"/>
    <property type="evidence" value="ECO:0007669"/>
    <property type="project" value="UniProtKB-EC"/>
</dbReference>
<evidence type="ECO:0000256" key="1">
    <source>
        <dbReference type="ARBA" id="ARBA00000423"/>
    </source>
</evidence>
<keyword evidence="9" id="KW-0963">Cytoplasm</keyword>
<comment type="catalytic activity">
    <reaction evidence="1 9">
        <text>Inactivates bleomycin B2 (a cytotoxic glycometallopeptide) by hydrolysis of a carboxyamide bond of beta-aminoalanine, but also shows general aminopeptidase activity. The specificity varies somewhat with source, but amino acid arylamides of Met, Leu and Ala are preferred.</text>
        <dbReference type="EC" id="3.4.22.40"/>
    </reaction>
</comment>
<accession>A0A427Y9K1</accession>
<dbReference type="Pfam" id="PF03051">
    <property type="entry name" value="Peptidase_C1_2"/>
    <property type="match status" value="1"/>
</dbReference>
<sequence length="485" mass="54748">MTKTLVNTQSEVTAAPTKLGGSAGVAVSSLNSWDEEFEQDDKFTLARLVLNHVDPVATLRSRRAQIADDKVFNVNLKGVSDKDEGKYPGPRVNQKSSGRCWLFAATNVLRYNVIEQLKLGDFQLSQSYLYFYDKLEKANYYLENVLELVDEPLEGRLMSFFNTDPMGDGGQWDMAYNLLDKYGIIPASLYPESFSSSSSSRMCWLLTAKLREYTIALRKAVRPTSDETAATAEELQALKTGFMREIYATLCITLGTPPKPDDKVTWEYYDKDNKFHSWTGTPLQYYSEFCERKDMAPKDSFSLINDPRNEYGRLYTVKRLGNVWGGPRVRYVNIPIEELEDAVVTGIKANTPLFFGCDVGKFMDGKAGILDTALFQVSAAFPYKFNSTKAERLVTGESCANHAMVITAVHVDEATGRPVRYKIENSWSDESGEKGWYMGTADWFREYVYQVVIPRSVAETKWVEVLDQEPAELEPWDPMGALAGK</sequence>
<evidence type="ECO:0000313" key="12">
    <source>
        <dbReference type="Proteomes" id="UP000279236"/>
    </source>
</evidence>
<dbReference type="PIRSF" id="PIRSF005700">
    <property type="entry name" value="PepC"/>
    <property type="match status" value="1"/>
</dbReference>
<dbReference type="PANTHER" id="PTHR10363">
    <property type="entry name" value="BLEOMYCIN HYDROLASE"/>
    <property type="match status" value="1"/>
</dbReference>
<evidence type="ECO:0000256" key="7">
    <source>
        <dbReference type="ARBA" id="ARBA00025347"/>
    </source>
</evidence>
<evidence type="ECO:0000256" key="3">
    <source>
        <dbReference type="ARBA" id="ARBA00016900"/>
    </source>
</evidence>
<evidence type="ECO:0000256" key="6">
    <source>
        <dbReference type="ARBA" id="ARBA00022807"/>
    </source>
</evidence>
<dbReference type="Gene3D" id="3.90.70.10">
    <property type="entry name" value="Cysteine proteinases"/>
    <property type="match status" value="1"/>
</dbReference>
<comment type="caution">
    <text evidence="11">The sequence shown here is derived from an EMBL/GenBank/DDBJ whole genome shotgun (WGS) entry which is preliminary data.</text>
</comment>
<evidence type="ECO:0000256" key="5">
    <source>
        <dbReference type="ARBA" id="ARBA00022801"/>
    </source>
</evidence>
<dbReference type="AlphaFoldDB" id="A0A427Y9K1"/>
<dbReference type="PANTHER" id="PTHR10363:SF2">
    <property type="entry name" value="BLEOMYCIN HYDROLASE"/>
    <property type="match status" value="1"/>
</dbReference>
<organism evidence="11 12">
    <name type="scientific">Apiotrichum porosum</name>
    <dbReference type="NCBI Taxonomy" id="105984"/>
    <lineage>
        <taxon>Eukaryota</taxon>
        <taxon>Fungi</taxon>
        <taxon>Dikarya</taxon>
        <taxon>Basidiomycota</taxon>
        <taxon>Agaricomycotina</taxon>
        <taxon>Tremellomycetes</taxon>
        <taxon>Trichosporonales</taxon>
        <taxon>Trichosporonaceae</taxon>
        <taxon>Apiotrichum</taxon>
    </lineage>
</organism>
<dbReference type="Proteomes" id="UP000279236">
    <property type="component" value="Unassembled WGS sequence"/>
</dbReference>
<reference evidence="11 12" key="1">
    <citation type="submission" date="2018-11" db="EMBL/GenBank/DDBJ databases">
        <title>Genome sequence of Apiotrichum porosum DSM 27194.</title>
        <authorList>
            <person name="Aliyu H."/>
            <person name="Gorte O."/>
            <person name="Ochsenreither K."/>
        </authorList>
    </citation>
    <scope>NUCLEOTIDE SEQUENCE [LARGE SCALE GENOMIC DNA]</scope>
    <source>
        <strain evidence="11 12">DSM 27194</strain>
    </source>
</reference>
<evidence type="ECO:0000256" key="10">
    <source>
        <dbReference type="PIRSR" id="PIRSR005700-1"/>
    </source>
</evidence>
<dbReference type="SUPFAM" id="SSF54001">
    <property type="entry name" value="Cysteine proteinases"/>
    <property type="match status" value="1"/>
</dbReference>
<evidence type="ECO:0000256" key="8">
    <source>
        <dbReference type="ARBA" id="ARBA00026080"/>
    </source>
</evidence>
<comment type="function">
    <text evidence="7">The normal physiological role of the enzyme is unknown, but it is not essential for the viability of yeast cells. Has aminopeptidase activity, shortening substrate peptides sequentially by 1 amino acid. Has bleomycin hydrolase activity, which can protect the cell from the toxic effects of bleomycin. Has homocysteine-thiolactonase activity, protecting the cell against homocysteine toxicity. Acts as a repressor in the GAL4 regulatory system, but this does not require either the peptidase or nucleic acid-binding activities.</text>
</comment>
<dbReference type="GO" id="GO:0043418">
    <property type="term" value="P:homocysteine catabolic process"/>
    <property type="evidence" value="ECO:0007669"/>
    <property type="project" value="TreeGrafter"/>
</dbReference>
<keyword evidence="5 9" id="KW-0378">Hydrolase</keyword>
<dbReference type="InterPro" id="IPR004134">
    <property type="entry name" value="Peptidase_C1B"/>
</dbReference>
<dbReference type="PROSITE" id="PS00139">
    <property type="entry name" value="THIOL_PROTEASE_CYS"/>
    <property type="match status" value="1"/>
</dbReference>
<protein>
    <recommendedName>
        <fullName evidence="3 9">Cysteine proteinase 1, mitochondrial</fullName>
        <ecNumber evidence="2 9">3.4.22.40</ecNumber>
    </recommendedName>
</protein>
<dbReference type="RefSeq" id="XP_028479976.1">
    <property type="nucleotide sequence ID" value="XM_028616119.1"/>
</dbReference>
<dbReference type="EMBL" id="RSCE01000001">
    <property type="protein sequence ID" value="RSH87768.1"/>
    <property type="molecule type" value="Genomic_DNA"/>
</dbReference>
<name>A0A427Y9K1_9TREE</name>